<keyword evidence="3" id="KW-0472">Membrane</keyword>
<dbReference type="PROSITE" id="PS51257">
    <property type="entry name" value="PROKAR_LIPOPROTEIN"/>
    <property type="match status" value="1"/>
</dbReference>
<evidence type="ECO:0000256" key="2">
    <source>
        <dbReference type="ARBA" id="ARBA00023295"/>
    </source>
</evidence>
<feature type="transmembrane region" description="Helical" evidence="3">
    <location>
        <begin position="179"/>
        <end position="204"/>
    </location>
</feature>
<dbReference type="InterPro" id="IPR001547">
    <property type="entry name" value="Glyco_hydro_5"/>
</dbReference>
<proteinExistence type="predicted"/>
<dbReference type="InterPro" id="IPR017853">
    <property type="entry name" value="GH"/>
</dbReference>
<dbReference type="EC" id="3.2.1.-" evidence="5"/>
<keyword evidence="3" id="KW-0812">Transmembrane</keyword>
<feature type="transmembrane region" description="Helical" evidence="3">
    <location>
        <begin position="142"/>
        <end position="167"/>
    </location>
</feature>
<dbReference type="Proteomes" id="UP001592530">
    <property type="component" value="Unassembled WGS sequence"/>
</dbReference>
<reference evidence="5 6" key="1">
    <citation type="submission" date="2024-09" db="EMBL/GenBank/DDBJ databases">
        <authorList>
            <person name="Lee S.D."/>
        </authorList>
    </citation>
    <scope>NUCLEOTIDE SEQUENCE [LARGE SCALE GENOMIC DNA]</scope>
    <source>
        <strain evidence="5 6">N1-3</strain>
    </source>
</reference>
<evidence type="ECO:0000259" key="4">
    <source>
        <dbReference type="Pfam" id="PF00150"/>
    </source>
</evidence>
<evidence type="ECO:0000256" key="3">
    <source>
        <dbReference type="SAM" id="Phobius"/>
    </source>
</evidence>
<feature type="transmembrane region" description="Helical" evidence="3">
    <location>
        <begin position="224"/>
        <end position="245"/>
    </location>
</feature>
<feature type="transmembrane region" description="Helical" evidence="3">
    <location>
        <begin position="56"/>
        <end position="81"/>
    </location>
</feature>
<feature type="transmembrane region" description="Helical" evidence="3">
    <location>
        <begin position="339"/>
        <end position="358"/>
    </location>
</feature>
<accession>A0ABV6X9D7</accession>
<dbReference type="EMBL" id="JBHEZY010000014">
    <property type="protein sequence ID" value="MFC1434587.1"/>
    <property type="molecule type" value="Genomic_DNA"/>
</dbReference>
<organism evidence="5 6">
    <name type="scientific">Streptacidiphilus alkalitolerans</name>
    <dbReference type="NCBI Taxonomy" id="3342712"/>
    <lineage>
        <taxon>Bacteria</taxon>
        <taxon>Bacillati</taxon>
        <taxon>Actinomycetota</taxon>
        <taxon>Actinomycetes</taxon>
        <taxon>Kitasatosporales</taxon>
        <taxon>Streptomycetaceae</taxon>
        <taxon>Streptacidiphilus</taxon>
    </lineage>
</organism>
<dbReference type="Pfam" id="PF00150">
    <property type="entry name" value="Cellulase"/>
    <property type="match status" value="1"/>
</dbReference>
<comment type="caution">
    <text evidence="5">The sequence shown here is derived from an EMBL/GenBank/DDBJ whole genome shotgun (WGS) entry which is preliminary data.</text>
</comment>
<evidence type="ECO:0000256" key="1">
    <source>
        <dbReference type="ARBA" id="ARBA00022801"/>
    </source>
</evidence>
<gene>
    <name evidence="5" type="ORF">ACEZDB_28500</name>
</gene>
<dbReference type="Gene3D" id="3.20.20.80">
    <property type="entry name" value="Glycosidases"/>
    <property type="match status" value="1"/>
</dbReference>
<evidence type="ECO:0000313" key="6">
    <source>
        <dbReference type="Proteomes" id="UP001592530"/>
    </source>
</evidence>
<dbReference type="PANTHER" id="PTHR31308">
    <property type="match status" value="1"/>
</dbReference>
<dbReference type="PANTHER" id="PTHR31308:SF3">
    <property type="entry name" value="ENDOGLYCOCERAMIDASE"/>
    <property type="match status" value="1"/>
</dbReference>
<keyword evidence="3" id="KW-1133">Transmembrane helix</keyword>
<keyword evidence="1 5" id="KW-0378">Hydrolase</keyword>
<dbReference type="InterPro" id="IPR052066">
    <property type="entry name" value="Glycosphingolipid_Hydrolases"/>
</dbReference>
<keyword evidence="2 5" id="KW-0326">Glycosidase</keyword>
<feature type="transmembrane region" description="Helical" evidence="3">
    <location>
        <begin position="93"/>
        <end position="111"/>
    </location>
</feature>
<feature type="transmembrane region" description="Helical" evidence="3">
    <location>
        <begin position="302"/>
        <end position="327"/>
    </location>
</feature>
<feature type="transmembrane region" description="Helical" evidence="3">
    <location>
        <begin position="257"/>
        <end position="282"/>
    </location>
</feature>
<protein>
    <submittedName>
        <fullName evidence="5">Glycoside hydrolase family 5 protein</fullName>
        <ecNumber evidence="5">3.2.1.-</ecNumber>
    </submittedName>
</protein>
<name>A0ABV6X9D7_9ACTN</name>
<dbReference type="GO" id="GO:0016798">
    <property type="term" value="F:hydrolase activity, acting on glycosyl bonds"/>
    <property type="evidence" value="ECO:0007669"/>
    <property type="project" value="UniProtKB-KW"/>
</dbReference>
<evidence type="ECO:0000313" key="5">
    <source>
        <dbReference type="EMBL" id="MFC1434587.1"/>
    </source>
</evidence>
<feature type="domain" description="Glycoside hydrolase family 5" evidence="4">
    <location>
        <begin position="425"/>
        <end position="729"/>
    </location>
</feature>
<dbReference type="RefSeq" id="WP_380557066.1">
    <property type="nucleotide sequence ID" value="NZ_JBHEZY010000014.1"/>
</dbReference>
<dbReference type="SUPFAM" id="SSF51445">
    <property type="entry name" value="(Trans)glycosidases"/>
    <property type="match status" value="1"/>
</dbReference>
<sequence length="855" mass="88878">MPRELGTASTFRSTLAAGAAALLMLGACVASARYDPTGLFALLPWSALRVSPVHGLWSVSGVAVFLPVVAVVVFWGTLSSIRTARGGLGRRWLLLRVWGVSVLAVGIARLLQVLAELAGTAVHDGTALHGGTRTGAMSLATALWTSGLTAERAVLLGWLPALGAALVHRRAGGPKLTGLGWGWSLVATALSAALLGSLVAPMLWEGSPAASLYGEHLSLRSLSIGPARYAVELVSAALVGAGLLSRSSRRFDCGRGTGLLLTGWLAALGGGAAAGVLQALLAAPRDYQGTDLLILPDAGLRIASGLSLGLAFGWAVVPTLLLTSGVLHAIAGERRRFRAVAASVLALALTSWVLSAAAPSSATARSAPVSPAARATAGAPLPALTVRDGRIEDVNGRQVLLRGVNVNQLNDYAAPTPGRATVRPLTAADFAGMAALGFNVVRLNVSWSLLEPQRGHWDPAYLKRIQDAVAQAAAQGMYTDIDMHQDAWSRYLAAPAGTSCPSGHDPLLGYDGAPQWATLTDGTSRCQGADRDLSPAVARAFSNFYHDTDGIQSELVRTWSLLARTFAGDPAVAGYGLLNEPGVGEDPPATSSVLLAAYYQRAVRAIRGQESGTANGFPHLVFIEPSVLWSGLGFDAAPPQGFSDDPYLVFAPHLYNESITVDQDHGLTLVSVDRGFALAQRQADAYGMPLWIGEWGWFGSGSTDDQRTAEFADAEDAHLTGGAFWVWKQACGDPQSDQKAATAGNLERTDCATGKDLPPDAAFAAILSRPYPRFAPGELTRLTVDPQGRLTLEGTAPKAAAGAGNGCRLDVWFPGAARPVVAGSGVGGIDLRQVDGGWRITGCAGGSYRLTAGIA</sequence>